<evidence type="ECO:0000256" key="1">
    <source>
        <dbReference type="ARBA" id="ARBA00008791"/>
    </source>
</evidence>
<dbReference type="CDD" id="cd00293">
    <property type="entry name" value="USP-like"/>
    <property type="match status" value="1"/>
</dbReference>
<organism evidence="3 4">
    <name type="scientific">Bombilactobacillus folatiphilus</name>
    <dbReference type="NCBI Taxonomy" id="2923362"/>
    <lineage>
        <taxon>Bacteria</taxon>
        <taxon>Bacillati</taxon>
        <taxon>Bacillota</taxon>
        <taxon>Bacilli</taxon>
        <taxon>Lactobacillales</taxon>
        <taxon>Lactobacillaceae</taxon>
        <taxon>Bombilactobacillus</taxon>
    </lineage>
</organism>
<dbReference type="InterPro" id="IPR006016">
    <property type="entry name" value="UspA"/>
</dbReference>
<dbReference type="SUPFAM" id="SSF52402">
    <property type="entry name" value="Adenine nucleotide alpha hydrolases-like"/>
    <property type="match status" value="1"/>
</dbReference>
<reference evidence="3" key="1">
    <citation type="journal article" date="2022" name="Int. J. Syst. Evol. Microbiol.">
        <title>Apilactobacillus apisilvae sp. nov., Nicolia spurrieriana gen. nov. sp. nov., Bombilactobacillus folatiphilus sp. nov. and Bombilactobacillus thymidiniphilus sp. nov., four new lactic acid bacterial isolates from stingless bees Tetragonula carbonaria and Austroplebeia australis.</title>
        <authorList>
            <person name="Oliphant S.A."/>
            <person name="Watson-Haigh N.S."/>
            <person name="Sumby K.M."/>
            <person name="Gardner J."/>
            <person name="Groom S."/>
            <person name="Jiranek V."/>
        </authorList>
    </citation>
    <scope>NUCLEOTIDE SEQUENCE</scope>
    <source>
        <strain evidence="3">SG4_D2</strain>
    </source>
</reference>
<dbReference type="InterPro" id="IPR006015">
    <property type="entry name" value="Universal_stress_UspA"/>
</dbReference>
<protein>
    <submittedName>
        <fullName evidence="3">Universal stress protein</fullName>
    </submittedName>
</protein>
<dbReference type="PANTHER" id="PTHR46268:SF6">
    <property type="entry name" value="UNIVERSAL STRESS PROTEIN UP12"/>
    <property type="match status" value="1"/>
</dbReference>
<evidence type="ECO:0000259" key="2">
    <source>
        <dbReference type="Pfam" id="PF00582"/>
    </source>
</evidence>
<name>A0ABY4P8R7_9LACO</name>
<evidence type="ECO:0000313" key="3">
    <source>
        <dbReference type="EMBL" id="UQS82012.1"/>
    </source>
</evidence>
<proteinExistence type="inferred from homology"/>
<dbReference type="Proteomes" id="UP000831495">
    <property type="component" value="Chromosome"/>
</dbReference>
<dbReference type="Pfam" id="PF00582">
    <property type="entry name" value="Usp"/>
    <property type="match status" value="1"/>
</dbReference>
<dbReference type="RefSeq" id="WP_249514281.1">
    <property type="nucleotide sequence ID" value="NZ_CP093366.1"/>
</dbReference>
<dbReference type="EMBL" id="CP093366">
    <property type="protein sequence ID" value="UQS82012.1"/>
    <property type="molecule type" value="Genomic_DNA"/>
</dbReference>
<keyword evidence="4" id="KW-1185">Reference proteome</keyword>
<evidence type="ECO:0000313" key="4">
    <source>
        <dbReference type="Proteomes" id="UP000831495"/>
    </source>
</evidence>
<gene>
    <name evidence="3" type="ORF">MOO45_07430</name>
</gene>
<dbReference type="InterPro" id="IPR014729">
    <property type="entry name" value="Rossmann-like_a/b/a_fold"/>
</dbReference>
<dbReference type="Gene3D" id="3.40.50.620">
    <property type="entry name" value="HUPs"/>
    <property type="match status" value="1"/>
</dbReference>
<dbReference type="PANTHER" id="PTHR46268">
    <property type="entry name" value="STRESS RESPONSE PROTEIN NHAX"/>
    <property type="match status" value="1"/>
</dbReference>
<comment type="similarity">
    <text evidence="1">Belongs to the universal stress protein A family.</text>
</comment>
<feature type="domain" description="UspA" evidence="2">
    <location>
        <begin position="4"/>
        <end position="147"/>
    </location>
</feature>
<accession>A0ABY4P8R7</accession>
<dbReference type="PRINTS" id="PR01438">
    <property type="entry name" value="UNVRSLSTRESS"/>
</dbReference>
<sequence>MQEYQRILVPVDGSSESETALQKATQVAIRNHATVDVLNVLDTRQFVGAYGGMLTGDIIYQITEDSQSYLARLKEQMIADGLSEDKIKIHIRYGDPKVIIAVDFFKDYNDDLIILGSTGLNAVERLLVGSVSSYVIRNAQTDVIVVRTKLDNQTLADK</sequence>